<dbReference type="Gene3D" id="3.30.565.10">
    <property type="entry name" value="Histidine kinase-like ATPase, C-terminal domain"/>
    <property type="match status" value="1"/>
</dbReference>
<dbReference type="PANTHER" id="PTHR45436:SF5">
    <property type="entry name" value="SENSOR HISTIDINE KINASE TRCS"/>
    <property type="match status" value="1"/>
</dbReference>
<dbReference type="CDD" id="cd00075">
    <property type="entry name" value="HATPase"/>
    <property type="match status" value="1"/>
</dbReference>
<dbReference type="CDD" id="cd00082">
    <property type="entry name" value="HisKA"/>
    <property type="match status" value="1"/>
</dbReference>
<evidence type="ECO:0000313" key="15">
    <source>
        <dbReference type="Proteomes" id="UP001303946"/>
    </source>
</evidence>
<evidence type="ECO:0000256" key="9">
    <source>
        <dbReference type="ARBA" id="ARBA00023012"/>
    </source>
</evidence>
<dbReference type="PANTHER" id="PTHR45436">
    <property type="entry name" value="SENSOR HISTIDINE KINASE YKOH"/>
    <property type="match status" value="1"/>
</dbReference>
<dbReference type="PRINTS" id="PR00344">
    <property type="entry name" value="BCTRLSENSOR"/>
</dbReference>
<dbReference type="Pfam" id="PF02518">
    <property type="entry name" value="HATPase_c"/>
    <property type="match status" value="1"/>
</dbReference>
<dbReference type="SMART" id="SM00387">
    <property type="entry name" value="HATPase_c"/>
    <property type="match status" value="1"/>
</dbReference>
<evidence type="ECO:0000256" key="6">
    <source>
        <dbReference type="ARBA" id="ARBA00022692"/>
    </source>
</evidence>
<dbReference type="SUPFAM" id="SSF55874">
    <property type="entry name" value="ATPase domain of HSP90 chaperone/DNA topoisomerase II/histidine kinase"/>
    <property type="match status" value="1"/>
</dbReference>
<evidence type="ECO:0000259" key="12">
    <source>
        <dbReference type="PROSITE" id="PS50109"/>
    </source>
</evidence>
<dbReference type="CDD" id="cd06225">
    <property type="entry name" value="HAMP"/>
    <property type="match status" value="1"/>
</dbReference>
<organism evidence="14 15">
    <name type="scientific">Piscinibacter gummiphilus</name>
    <dbReference type="NCBI Taxonomy" id="946333"/>
    <lineage>
        <taxon>Bacteria</taxon>
        <taxon>Pseudomonadati</taxon>
        <taxon>Pseudomonadota</taxon>
        <taxon>Betaproteobacteria</taxon>
        <taxon>Burkholderiales</taxon>
        <taxon>Sphaerotilaceae</taxon>
        <taxon>Piscinibacter</taxon>
    </lineage>
</organism>
<dbReference type="InterPro" id="IPR050428">
    <property type="entry name" value="TCS_sensor_his_kinase"/>
</dbReference>
<evidence type="ECO:0000259" key="13">
    <source>
        <dbReference type="PROSITE" id="PS50885"/>
    </source>
</evidence>
<dbReference type="SMART" id="SM00304">
    <property type="entry name" value="HAMP"/>
    <property type="match status" value="1"/>
</dbReference>
<keyword evidence="10 11" id="KW-0472">Membrane</keyword>
<keyword evidence="7 14" id="KW-0418">Kinase</keyword>
<accession>A0ABZ0CTY7</accession>
<comment type="catalytic activity">
    <reaction evidence="1">
        <text>ATP + protein L-histidine = ADP + protein N-phospho-L-histidine.</text>
        <dbReference type="EC" id="2.7.13.3"/>
    </reaction>
</comment>
<feature type="transmembrane region" description="Helical" evidence="11">
    <location>
        <begin position="183"/>
        <end position="205"/>
    </location>
</feature>
<dbReference type="RefSeq" id="WP_316701200.1">
    <property type="nucleotide sequence ID" value="NZ_CP136336.1"/>
</dbReference>
<evidence type="ECO:0000313" key="14">
    <source>
        <dbReference type="EMBL" id="WOB08440.1"/>
    </source>
</evidence>
<comment type="subcellular location">
    <subcellularLocation>
        <location evidence="2">Membrane</location>
    </subcellularLocation>
</comment>
<keyword evidence="5" id="KW-0808">Transferase</keyword>
<dbReference type="InterPro" id="IPR003594">
    <property type="entry name" value="HATPase_dom"/>
</dbReference>
<keyword evidence="6 11" id="KW-0812">Transmembrane</keyword>
<evidence type="ECO:0000256" key="2">
    <source>
        <dbReference type="ARBA" id="ARBA00004370"/>
    </source>
</evidence>
<evidence type="ECO:0000256" key="10">
    <source>
        <dbReference type="ARBA" id="ARBA00023136"/>
    </source>
</evidence>
<dbReference type="InterPro" id="IPR004358">
    <property type="entry name" value="Sig_transdc_His_kin-like_C"/>
</dbReference>
<dbReference type="Pfam" id="PF00512">
    <property type="entry name" value="HisKA"/>
    <property type="match status" value="1"/>
</dbReference>
<evidence type="ECO:0000256" key="7">
    <source>
        <dbReference type="ARBA" id="ARBA00022777"/>
    </source>
</evidence>
<dbReference type="EC" id="2.7.13.3" evidence="3"/>
<dbReference type="Pfam" id="PF00672">
    <property type="entry name" value="HAMP"/>
    <property type="match status" value="1"/>
</dbReference>
<dbReference type="Gene3D" id="6.10.340.10">
    <property type="match status" value="1"/>
</dbReference>
<dbReference type="Gene3D" id="1.10.287.130">
    <property type="match status" value="1"/>
</dbReference>
<keyword evidence="15" id="KW-1185">Reference proteome</keyword>
<name>A0ABZ0CTY7_9BURK</name>
<keyword evidence="8 11" id="KW-1133">Transmembrane helix</keyword>
<proteinExistence type="predicted"/>
<evidence type="ECO:0000256" key="11">
    <source>
        <dbReference type="SAM" id="Phobius"/>
    </source>
</evidence>
<dbReference type="InterPro" id="IPR003661">
    <property type="entry name" value="HisK_dim/P_dom"/>
</dbReference>
<keyword evidence="4" id="KW-0597">Phosphoprotein</keyword>
<protein>
    <recommendedName>
        <fullName evidence="3">histidine kinase</fullName>
        <ecNumber evidence="3">2.7.13.3</ecNumber>
    </recommendedName>
</protein>
<evidence type="ECO:0000256" key="3">
    <source>
        <dbReference type="ARBA" id="ARBA00012438"/>
    </source>
</evidence>
<dbReference type="Proteomes" id="UP001303946">
    <property type="component" value="Chromosome"/>
</dbReference>
<dbReference type="InterPro" id="IPR005467">
    <property type="entry name" value="His_kinase_dom"/>
</dbReference>
<sequence length="509" mass="55494">MSVRLKLALTIFATGLVTALAVLATVIFAFQRFEHETTFQRSSAFLGRVVALYDNLFELHERHPDDFHAFLKNLVLFETDTQLYLLDTEGRVLASTGSVVLPPEFRVAMGPVRQAASTTPSPYVMGDDPERMDADAVIAARPLTRRVIRGDQPIAGYLYLVCHKEGLPANRWQALRSAFARPALGLIVAIMALTTLLAALVIASVTRPLERLTSAVAALSMRGLDKDGLQEGAAEAQPLLPPATRDEFGQLTLAFGAMLTTLRQQWDALRRLDHFRREAVSNLSHDLRSPLTATTACLETLQTRWAGDPTRDDDQRMAEVALRNTRNAARLVQSLGDLATLDEPSFQLRPEVVDLNELLADVAARFAERAVQRGVTLDAEHRDEPVAAAVDIELFERALANLVDNALKFCGPGSRITLCADAEGREVAVTVADTGPGIPAADVPHLFDRFYQARQTVAPATGEGGKGLGLAIVKRIAELHGGRVEVVSAPQEGTRVHLFLPRELPSATR</sequence>
<dbReference type="EMBL" id="CP136336">
    <property type="protein sequence ID" value="WOB08440.1"/>
    <property type="molecule type" value="Genomic_DNA"/>
</dbReference>
<evidence type="ECO:0000256" key="1">
    <source>
        <dbReference type="ARBA" id="ARBA00000085"/>
    </source>
</evidence>
<reference evidence="14 15" key="1">
    <citation type="submission" date="2023-10" db="EMBL/GenBank/DDBJ databases">
        <title>Bacteria for the degradation of biodegradable plastic PBAT(Polybutylene adipate terephthalate).</title>
        <authorList>
            <person name="Weon H.-Y."/>
            <person name="Yeon J."/>
        </authorList>
    </citation>
    <scope>NUCLEOTIDE SEQUENCE [LARGE SCALE GENOMIC DNA]</scope>
    <source>
        <strain evidence="14 15">SBD 7-3</strain>
    </source>
</reference>
<gene>
    <name evidence="14" type="ORF">RXV79_26515</name>
</gene>
<keyword evidence="9" id="KW-0902">Two-component regulatory system</keyword>
<dbReference type="SMART" id="SM00388">
    <property type="entry name" value="HisKA"/>
    <property type="match status" value="1"/>
</dbReference>
<evidence type="ECO:0000256" key="5">
    <source>
        <dbReference type="ARBA" id="ARBA00022679"/>
    </source>
</evidence>
<dbReference type="SUPFAM" id="SSF47384">
    <property type="entry name" value="Homodimeric domain of signal transducing histidine kinase"/>
    <property type="match status" value="1"/>
</dbReference>
<dbReference type="InterPro" id="IPR003660">
    <property type="entry name" value="HAMP_dom"/>
</dbReference>
<dbReference type="PROSITE" id="PS50885">
    <property type="entry name" value="HAMP"/>
    <property type="match status" value="1"/>
</dbReference>
<dbReference type="GO" id="GO:0016301">
    <property type="term" value="F:kinase activity"/>
    <property type="evidence" value="ECO:0007669"/>
    <property type="project" value="UniProtKB-KW"/>
</dbReference>
<dbReference type="InterPro" id="IPR036097">
    <property type="entry name" value="HisK_dim/P_sf"/>
</dbReference>
<feature type="domain" description="Histidine kinase" evidence="12">
    <location>
        <begin position="282"/>
        <end position="504"/>
    </location>
</feature>
<feature type="domain" description="HAMP" evidence="13">
    <location>
        <begin position="203"/>
        <end position="267"/>
    </location>
</feature>
<evidence type="ECO:0000256" key="4">
    <source>
        <dbReference type="ARBA" id="ARBA00022553"/>
    </source>
</evidence>
<dbReference type="InterPro" id="IPR036890">
    <property type="entry name" value="HATPase_C_sf"/>
</dbReference>
<evidence type="ECO:0000256" key="8">
    <source>
        <dbReference type="ARBA" id="ARBA00022989"/>
    </source>
</evidence>
<dbReference type="PROSITE" id="PS50109">
    <property type="entry name" value="HIS_KIN"/>
    <property type="match status" value="1"/>
</dbReference>